<accession>A0ABY6LCL8</accession>
<dbReference type="Pfam" id="PF19274">
    <property type="entry name" value="PI4K_N"/>
    <property type="match status" value="2"/>
</dbReference>
<dbReference type="Proteomes" id="UP001235939">
    <property type="component" value="Chromosome 17"/>
</dbReference>
<feature type="compositionally biased region" description="Basic and acidic residues" evidence="2">
    <location>
        <begin position="425"/>
        <end position="436"/>
    </location>
</feature>
<gene>
    <name evidence="4" type="ORF">LAZ67_17000284</name>
</gene>
<evidence type="ECO:0000259" key="3">
    <source>
        <dbReference type="Pfam" id="PF19274"/>
    </source>
</evidence>
<name>A0ABY6LCL8_9ARAC</name>
<proteinExistence type="inferred from homology"/>
<evidence type="ECO:0000256" key="2">
    <source>
        <dbReference type="SAM" id="MobiDB-lite"/>
    </source>
</evidence>
<feature type="compositionally biased region" description="Low complexity" evidence="2">
    <location>
        <begin position="200"/>
        <end position="212"/>
    </location>
</feature>
<feature type="compositionally biased region" description="Low complexity" evidence="2">
    <location>
        <begin position="703"/>
        <end position="714"/>
    </location>
</feature>
<feature type="region of interest" description="Disordered" evidence="2">
    <location>
        <begin position="642"/>
        <end position="678"/>
    </location>
</feature>
<reference evidence="4 5" key="1">
    <citation type="submission" date="2022-01" db="EMBL/GenBank/DDBJ databases">
        <title>A chromosomal length assembly of Cordylochernes scorpioides.</title>
        <authorList>
            <person name="Zeh D."/>
            <person name="Zeh J."/>
        </authorList>
    </citation>
    <scope>NUCLEOTIDE SEQUENCE [LARGE SCALE GENOMIC DNA]</scope>
    <source>
        <strain evidence="4">IN4F17</strain>
        <tissue evidence="4">Whole Body</tissue>
    </source>
</reference>
<evidence type="ECO:0000313" key="5">
    <source>
        <dbReference type="Proteomes" id="UP001235939"/>
    </source>
</evidence>
<comment type="similarity">
    <text evidence="1">Belongs to the PI3/PI4-kinase family. Type III PI4K subfamily.</text>
</comment>
<evidence type="ECO:0000313" key="4">
    <source>
        <dbReference type="EMBL" id="UYV78926.1"/>
    </source>
</evidence>
<protein>
    <submittedName>
        <fullName evidence="4">PI4KA</fullName>
    </submittedName>
</protein>
<feature type="region of interest" description="Disordered" evidence="2">
    <location>
        <begin position="424"/>
        <end position="460"/>
    </location>
</feature>
<organism evidence="4 5">
    <name type="scientific">Cordylochernes scorpioides</name>
    <dbReference type="NCBI Taxonomy" id="51811"/>
    <lineage>
        <taxon>Eukaryota</taxon>
        <taxon>Metazoa</taxon>
        <taxon>Ecdysozoa</taxon>
        <taxon>Arthropoda</taxon>
        <taxon>Chelicerata</taxon>
        <taxon>Arachnida</taxon>
        <taxon>Pseudoscorpiones</taxon>
        <taxon>Cheliferoidea</taxon>
        <taxon>Chernetidae</taxon>
        <taxon>Cordylochernes</taxon>
    </lineage>
</organism>
<feature type="region of interest" description="Disordered" evidence="2">
    <location>
        <begin position="700"/>
        <end position="760"/>
    </location>
</feature>
<feature type="compositionally biased region" description="Low complexity" evidence="2">
    <location>
        <begin position="667"/>
        <end position="678"/>
    </location>
</feature>
<evidence type="ECO:0000256" key="1">
    <source>
        <dbReference type="ARBA" id="ARBA00006209"/>
    </source>
</evidence>
<feature type="domain" description="PI4-kinase N-terminal" evidence="3">
    <location>
        <begin position="34"/>
        <end position="129"/>
    </location>
</feature>
<dbReference type="EMBL" id="CP092879">
    <property type="protein sequence ID" value="UYV78926.1"/>
    <property type="molecule type" value="Genomic_DNA"/>
</dbReference>
<sequence>MQIYIYYISGCVKFLQPWYKWVVAWCRHVSQAVINALANIAACLQGEWEQQEMLVRLLELFVQLGLEGTRASEKGSVACKASSSAGNLGVLIPIIAVLIKRLPFISNPKPRLLKLFRDFWLYCVVMGFTSESGLWPQDWYEGVKEIAIKSPLLVSREHLRSELQYNTAIRSETVTLVSFLLSLWRVFGSLPCTAGDPGTSEPASEPAGAPPGCDSDHQQAQLCPVHLPVVSLPSGDHEVIALSDDGRVNNVCGETPYKCMMIYLEDGTIRKDKIGMWQCLLTVADRVFAIYLDVMSSKSRNKKRDQELEQHAIFLLVKFNHPQKHIRRVADKYLSGLVDRFPHLLWSGTILWTMLDILHVLAKSLELDANEESPELTIPNVPYTLSLTDTMESRVSIVRDFSARCQGIIQEAVKWAPSATRSHLQRVDRMDEKNETQDAEEYTAEGENNPAVSTPKIEPPPPSAELPAVLARLAACLSALQTTSDRVTHRTEIEVQSFDGTYPAAQFFRTYDQKTDWDGLTNTEKVLRLPRYLNNKPLEHFRRLRMETQHYIQVRQTFLDLYPETNEATYAQYFSMKLAGQPNLEEYYRNKTALGLQLGLPQEVILETLTEGLPPSDQRLVCIVPPENLGAWFRLVQRIRGSGAPSPRHPDEHAPPLLGPYAPVRPSPRTVPTRSTPPTDCRFCGGLHWHSECRLRQAPQLPRASGDARAARSAQLAEQRPRAQPHHPASRAQATGITKGAPDQQPTGRPTDQAFRQPDN</sequence>
<keyword evidence="5" id="KW-1185">Reference proteome</keyword>
<dbReference type="InterPro" id="IPR045495">
    <property type="entry name" value="PI4K_N"/>
</dbReference>
<feature type="region of interest" description="Disordered" evidence="2">
    <location>
        <begin position="196"/>
        <end position="217"/>
    </location>
</feature>
<feature type="domain" description="PI4-kinase N-terminal" evidence="3">
    <location>
        <begin position="238"/>
        <end position="439"/>
    </location>
</feature>